<sequence length="264" mass="27076">MTNVSKPAAAGPAPRLALVTGGGGGIGATICRELAQAGLRVVVSDVDAGRARRVADELGAPHAAHAFDVSDEAAVEGAFEQIESQHGPIAVLVSAAGLLLFQENGERPLIKDTSLDIWERSFAVNARGVFLCGRAYLRRREATPLAHGRIVTFTSVAAQLGGYRSSASYIAAKSAVLGLTKAMAREAAHLGITANGIAPGLIDTDMLRSTVTSSGALAAAAQAIPLGRIGSAEEVAAAVRFLVSEDAGYITGSVIDVNGGYRMQ</sequence>
<dbReference type="PRINTS" id="PR00080">
    <property type="entry name" value="SDRFAMILY"/>
</dbReference>
<protein>
    <submittedName>
        <fullName evidence="3">Short-chain dehydrogenase</fullName>
    </submittedName>
</protein>
<dbReference type="SUPFAM" id="SSF51735">
    <property type="entry name" value="NAD(P)-binding Rossmann-fold domains"/>
    <property type="match status" value="1"/>
</dbReference>
<dbReference type="PANTHER" id="PTHR42760:SF40">
    <property type="entry name" value="3-OXOACYL-[ACYL-CARRIER-PROTEIN] REDUCTASE, CHLOROPLASTIC"/>
    <property type="match status" value="1"/>
</dbReference>
<dbReference type="GO" id="GO:0016616">
    <property type="term" value="F:oxidoreductase activity, acting on the CH-OH group of donors, NAD or NADP as acceptor"/>
    <property type="evidence" value="ECO:0007669"/>
    <property type="project" value="TreeGrafter"/>
</dbReference>
<dbReference type="PRINTS" id="PR00081">
    <property type="entry name" value="GDHRDH"/>
</dbReference>
<accession>A0A2S0IEC9</accession>
<gene>
    <name evidence="3" type="ORF">CLM73_26365</name>
</gene>
<evidence type="ECO:0000313" key="3">
    <source>
        <dbReference type="EMBL" id="AVJ30344.1"/>
    </source>
</evidence>
<evidence type="ECO:0000313" key="4">
    <source>
        <dbReference type="Proteomes" id="UP000239477"/>
    </source>
</evidence>
<evidence type="ECO:0000256" key="1">
    <source>
        <dbReference type="ARBA" id="ARBA00006484"/>
    </source>
</evidence>
<dbReference type="FunFam" id="3.40.50.720:FF:000173">
    <property type="entry name" value="3-oxoacyl-[acyl-carrier protein] reductase"/>
    <property type="match status" value="1"/>
</dbReference>
<dbReference type="OrthoDB" id="20590at2"/>
<reference evidence="3 4" key="1">
    <citation type="submission" date="2017-09" db="EMBL/GenBank/DDBJ databases">
        <title>Genomic, metabolic, and phenotypic characteristics of bacterial isolates from the natural microbiome of the model nematode Caenorhabditis elegans.</title>
        <authorList>
            <person name="Zimmermann J."/>
            <person name="Obeng N."/>
            <person name="Yang W."/>
            <person name="Obeng O."/>
            <person name="Kissoyan K."/>
            <person name="Pees B."/>
            <person name="Dirksen P."/>
            <person name="Hoppner M."/>
            <person name="Franke A."/>
            <person name="Rosenstiel P."/>
            <person name="Leippe M."/>
            <person name="Dierking K."/>
            <person name="Kaleta C."/>
            <person name="Schulenburg H."/>
        </authorList>
    </citation>
    <scope>NUCLEOTIDE SEQUENCE [LARGE SCALE GENOMIC DNA]</scope>
    <source>
        <strain evidence="3 4">MYb73</strain>
    </source>
</reference>
<keyword evidence="2" id="KW-0560">Oxidoreductase</keyword>
<dbReference type="PANTHER" id="PTHR42760">
    <property type="entry name" value="SHORT-CHAIN DEHYDROGENASES/REDUCTASES FAMILY MEMBER"/>
    <property type="match status" value="1"/>
</dbReference>
<keyword evidence="4" id="KW-1185">Reference proteome</keyword>
<comment type="similarity">
    <text evidence="1">Belongs to the short-chain dehydrogenases/reductases (SDR) family.</text>
</comment>
<evidence type="ECO:0000256" key="2">
    <source>
        <dbReference type="ARBA" id="ARBA00023002"/>
    </source>
</evidence>
<dbReference type="InterPro" id="IPR036291">
    <property type="entry name" value="NAD(P)-bd_dom_sf"/>
</dbReference>
<dbReference type="Pfam" id="PF13561">
    <property type="entry name" value="adh_short_C2"/>
    <property type="match status" value="1"/>
</dbReference>
<dbReference type="EMBL" id="CP023270">
    <property type="protein sequence ID" value="AVJ30344.1"/>
    <property type="molecule type" value="Genomic_DNA"/>
</dbReference>
<dbReference type="Proteomes" id="UP000239477">
    <property type="component" value="Chromosome"/>
</dbReference>
<dbReference type="Gene3D" id="3.40.50.720">
    <property type="entry name" value="NAD(P)-binding Rossmann-like Domain"/>
    <property type="match status" value="1"/>
</dbReference>
<dbReference type="RefSeq" id="WP_105240958.1">
    <property type="nucleotide sequence ID" value="NZ_CP023270.1"/>
</dbReference>
<organism evidence="3 4">
    <name type="scientific">Achromobacter spanius</name>
    <dbReference type="NCBI Taxonomy" id="217203"/>
    <lineage>
        <taxon>Bacteria</taxon>
        <taxon>Pseudomonadati</taxon>
        <taxon>Pseudomonadota</taxon>
        <taxon>Betaproteobacteria</taxon>
        <taxon>Burkholderiales</taxon>
        <taxon>Alcaligenaceae</taxon>
        <taxon>Achromobacter</taxon>
    </lineage>
</organism>
<dbReference type="AlphaFoldDB" id="A0A2S0IEC9"/>
<proteinExistence type="inferred from homology"/>
<name>A0A2S0IEC9_9BURK</name>
<dbReference type="GO" id="GO:0030497">
    <property type="term" value="P:fatty acid elongation"/>
    <property type="evidence" value="ECO:0007669"/>
    <property type="project" value="TreeGrafter"/>
</dbReference>
<dbReference type="InterPro" id="IPR002347">
    <property type="entry name" value="SDR_fam"/>
</dbReference>